<dbReference type="EMBL" id="JACFYJ010000050">
    <property type="protein sequence ID" value="MEI6000408.1"/>
    <property type="molecule type" value="Genomic_DNA"/>
</dbReference>
<dbReference type="RefSeq" id="WP_336600342.1">
    <property type="nucleotide sequence ID" value="NZ_JACFYJ010000050.1"/>
</dbReference>
<accession>A0ABU8IXM4</accession>
<dbReference type="SUPFAM" id="SSF53850">
    <property type="entry name" value="Periplasmic binding protein-like II"/>
    <property type="match status" value="1"/>
</dbReference>
<keyword evidence="3" id="KW-0238">DNA-binding</keyword>
<feature type="domain" description="HTH lysR-type" evidence="5">
    <location>
        <begin position="1"/>
        <end position="59"/>
    </location>
</feature>
<evidence type="ECO:0000313" key="6">
    <source>
        <dbReference type="EMBL" id="MEI6000408.1"/>
    </source>
</evidence>
<evidence type="ECO:0000256" key="2">
    <source>
        <dbReference type="ARBA" id="ARBA00023015"/>
    </source>
</evidence>
<keyword evidence="4" id="KW-0804">Transcription</keyword>
<evidence type="ECO:0000256" key="1">
    <source>
        <dbReference type="ARBA" id="ARBA00009437"/>
    </source>
</evidence>
<evidence type="ECO:0000256" key="3">
    <source>
        <dbReference type="ARBA" id="ARBA00023125"/>
    </source>
</evidence>
<evidence type="ECO:0000256" key="4">
    <source>
        <dbReference type="ARBA" id="ARBA00023163"/>
    </source>
</evidence>
<dbReference type="Pfam" id="PF00126">
    <property type="entry name" value="HTH_1"/>
    <property type="match status" value="1"/>
</dbReference>
<reference evidence="6 7" key="1">
    <citation type="journal article" date="2022" name="Arch. Microbiol.">
        <title>Paraburkholderia bengalensis sp. nov. isolated from roots of Oryza sativa, IR64.</title>
        <authorList>
            <person name="Nag P."/>
            <person name="Mondal N."/>
            <person name="Sarkar J."/>
            <person name="Das S."/>
        </authorList>
    </citation>
    <scope>NUCLEOTIDE SEQUENCE [LARGE SCALE GENOMIC DNA]</scope>
    <source>
        <strain evidence="6 7">IR64_4_BI</strain>
    </source>
</reference>
<dbReference type="InterPro" id="IPR005119">
    <property type="entry name" value="LysR_subst-bd"/>
</dbReference>
<dbReference type="Gene3D" id="1.10.10.10">
    <property type="entry name" value="Winged helix-like DNA-binding domain superfamily/Winged helix DNA-binding domain"/>
    <property type="match status" value="1"/>
</dbReference>
<comment type="similarity">
    <text evidence="1">Belongs to the LysR transcriptional regulatory family.</text>
</comment>
<dbReference type="InterPro" id="IPR036390">
    <property type="entry name" value="WH_DNA-bd_sf"/>
</dbReference>
<keyword evidence="7" id="KW-1185">Reference proteome</keyword>
<evidence type="ECO:0000259" key="5">
    <source>
        <dbReference type="PROSITE" id="PS50931"/>
    </source>
</evidence>
<organism evidence="6 7">
    <name type="scientific">Paraburkholderia bengalensis</name>
    <dbReference type="NCBI Taxonomy" id="2747562"/>
    <lineage>
        <taxon>Bacteria</taxon>
        <taxon>Pseudomonadati</taxon>
        <taxon>Pseudomonadota</taxon>
        <taxon>Betaproteobacteria</taxon>
        <taxon>Burkholderiales</taxon>
        <taxon>Burkholderiaceae</taxon>
        <taxon>Paraburkholderia</taxon>
    </lineage>
</organism>
<proteinExistence type="inferred from homology"/>
<evidence type="ECO:0000313" key="7">
    <source>
        <dbReference type="Proteomes" id="UP001386437"/>
    </source>
</evidence>
<dbReference type="InterPro" id="IPR058163">
    <property type="entry name" value="LysR-type_TF_proteobact-type"/>
</dbReference>
<comment type="caution">
    <text evidence="6">The sequence shown here is derived from an EMBL/GenBank/DDBJ whole genome shotgun (WGS) entry which is preliminary data.</text>
</comment>
<dbReference type="Gene3D" id="3.40.190.290">
    <property type="match status" value="1"/>
</dbReference>
<dbReference type="PROSITE" id="PS50931">
    <property type="entry name" value="HTH_LYSR"/>
    <property type="match status" value="1"/>
</dbReference>
<protein>
    <submittedName>
        <fullName evidence="6">LysR family transcriptional regulator</fullName>
    </submittedName>
</protein>
<gene>
    <name evidence="6" type="ORF">H3V53_25395</name>
</gene>
<dbReference type="SUPFAM" id="SSF46785">
    <property type="entry name" value="Winged helix' DNA-binding domain"/>
    <property type="match status" value="1"/>
</dbReference>
<name>A0ABU8IXM4_9BURK</name>
<keyword evidence="2" id="KW-0805">Transcription regulation</keyword>
<dbReference type="PANTHER" id="PTHR30537">
    <property type="entry name" value="HTH-TYPE TRANSCRIPTIONAL REGULATOR"/>
    <property type="match status" value="1"/>
</dbReference>
<dbReference type="PANTHER" id="PTHR30537:SF5">
    <property type="entry name" value="HTH-TYPE TRANSCRIPTIONAL ACTIVATOR TTDR-RELATED"/>
    <property type="match status" value="1"/>
</dbReference>
<dbReference type="InterPro" id="IPR000847">
    <property type="entry name" value="LysR_HTH_N"/>
</dbReference>
<dbReference type="Proteomes" id="UP001386437">
    <property type="component" value="Unassembled WGS sequence"/>
</dbReference>
<sequence>MDHLLSIRAFVAVVRFGTFTRAAWHLKMSMPALSRAVGNLEAHTQTRLLHRSTRHVLLADSARDYYTCCCKLLDCLHESELRLAKDRETPRGVIRVAVHPMAMESGLPQQVEVLRAEAPEIGLTMTVESGRLTLELGHYDVAVYPRLLISDTEAIRRKLISSPWMLVASDAYRRRGRKMPTADDFSGHMLISCDGAVSEREPVRLKCGDTVLTPIKPASQLVANESTAIRLALGGHGIALLPRITVNHYLEAGRLQPVFSQYEIERTPAQLDIAFIRRQPLPRRTRSFVDACLRHFSDRSPRPAKASPPIL</sequence>
<dbReference type="Pfam" id="PF03466">
    <property type="entry name" value="LysR_substrate"/>
    <property type="match status" value="1"/>
</dbReference>
<dbReference type="InterPro" id="IPR036388">
    <property type="entry name" value="WH-like_DNA-bd_sf"/>
</dbReference>